<gene>
    <name evidence="2" type="ORF">ATE48_11825</name>
</gene>
<dbReference type="Proteomes" id="UP000092498">
    <property type="component" value="Chromosome"/>
</dbReference>
<keyword evidence="1" id="KW-1133">Transmembrane helix</keyword>
<proteinExistence type="predicted"/>
<accession>A0A1B1AJ25</accession>
<dbReference type="EMBL" id="CP013244">
    <property type="protein sequence ID" value="ANP46557.1"/>
    <property type="molecule type" value="Genomic_DNA"/>
</dbReference>
<evidence type="ECO:0000313" key="2">
    <source>
        <dbReference type="EMBL" id="ANP46557.1"/>
    </source>
</evidence>
<protein>
    <submittedName>
        <fullName evidence="2">Uncharacterized protein</fullName>
    </submittedName>
</protein>
<dbReference type="KEGG" id="cbot:ATE48_11825"/>
<keyword evidence="1" id="KW-0812">Transmembrane</keyword>
<sequence>MMLLAVALGLSVPLVLFGLHFPPRMDVRDDDPEADSRPLVGWPPTAEDRSHMKRLAWVLLALAATFALLLLALWLTFRFA</sequence>
<organism evidence="2 3">
    <name type="scientific">Candidatus Viadribacter manganicus</name>
    <dbReference type="NCBI Taxonomy" id="1759059"/>
    <lineage>
        <taxon>Bacteria</taxon>
        <taxon>Pseudomonadati</taxon>
        <taxon>Pseudomonadota</taxon>
        <taxon>Alphaproteobacteria</taxon>
        <taxon>Hyphomonadales</taxon>
        <taxon>Hyphomonadaceae</taxon>
        <taxon>Candidatus Viadribacter</taxon>
    </lineage>
</organism>
<evidence type="ECO:0000313" key="3">
    <source>
        <dbReference type="Proteomes" id="UP000092498"/>
    </source>
</evidence>
<keyword evidence="3" id="KW-1185">Reference proteome</keyword>
<evidence type="ECO:0000256" key="1">
    <source>
        <dbReference type="SAM" id="Phobius"/>
    </source>
</evidence>
<dbReference type="InParanoid" id="A0A1B1AJ25"/>
<keyword evidence="1" id="KW-0472">Membrane</keyword>
<feature type="transmembrane region" description="Helical" evidence="1">
    <location>
        <begin position="55"/>
        <end position="77"/>
    </location>
</feature>
<reference evidence="2 3" key="1">
    <citation type="submission" date="2015-11" db="EMBL/GenBank/DDBJ databases">
        <title>Whole-Genome Sequence of Candidatus Oderbacter manganicum from the National Park Lower Oder Valley, Germany.</title>
        <authorList>
            <person name="Braun B."/>
            <person name="Liere K."/>
            <person name="Szewzyk U."/>
        </authorList>
    </citation>
    <scope>NUCLEOTIDE SEQUENCE [LARGE SCALE GENOMIC DNA]</scope>
    <source>
        <strain evidence="2 3">OTSz_A_272</strain>
    </source>
</reference>
<name>A0A1B1AJ25_9PROT</name>
<dbReference type="STRING" id="1759059.ATE48_11825"/>
<dbReference type="AlphaFoldDB" id="A0A1B1AJ25"/>